<dbReference type="GO" id="GO:0043565">
    <property type="term" value="F:sequence-specific DNA binding"/>
    <property type="evidence" value="ECO:0007669"/>
    <property type="project" value="TreeGrafter"/>
</dbReference>
<dbReference type="InterPro" id="IPR036388">
    <property type="entry name" value="WH-like_DNA-bd_sf"/>
</dbReference>
<proteinExistence type="inferred from homology"/>
<dbReference type="RefSeq" id="WP_069441310.1">
    <property type="nucleotide sequence ID" value="NZ_LPWF01000016.1"/>
</dbReference>
<dbReference type="SUPFAM" id="SSF46785">
    <property type="entry name" value="Winged helix' DNA-binding domain"/>
    <property type="match status" value="1"/>
</dbReference>
<dbReference type="EMBL" id="LPWF01000016">
    <property type="protein sequence ID" value="ODR99769.1"/>
    <property type="molecule type" value="Genomic_DNA"/>
</dbReference>
<dbReference type="PANTHER" id="PTHR30537:SF5">
    <property type="entry name" value="HTH-TYPE TRANSCRIPTIONAL ACTIVATOR TTDR-RELATED"/>
    <property type="match status" value="1"/>
</dbReference>
<sequence>MDRLTAMRVFVAVADAGGLSPAGRRLAMPLTTVSRHLKALEEALDVRLVTRTTRRLSLTEPGRAYLETCRRVLGDLDAAERRLTGEQAEPQGMLALTAPVVFGRRHVLPVVTAYLDAFPRMAARMLLVDRVVDLVEEGLDLGIRIGHLPDSSMRATQLGTVRYVTCASPAYLARAGAPQTPKDLTQHHCISFNTFTPAERWAFAGRKAASVTVEPRLIVNTADAAIDAAKAGLGIVRVLSYQADPSLADGSLRLLLEDFEPEAIPVSLIHREDRLPQVKVQSFASFAVPRLRKRLKRAEPVDSEG</sequence>
<dbReference type="InterPro" id="IPR058163">
    <property type="entry name" value="LysR-type_TF_proteobact-type"/>
</dbReference>
<dbReference type="PANTHER" id="PTHR30537">
    <property type="entry name" value="HTH-TYPE TRANSCRIPTIONAL REGULATOR"/>
    <property type="match status" value="1"/>
</dbReference>
<evidence type="ECO:0000256" key="1">
    <source>
        <dbReference type="ARBA" id="ARBA00009437"/>
    </source>
</evidence>
<dbReference type="STRING" id="1774969.AUC69_09210"/>
<dbReference type="Gene3D" id="3.40.190.290">
    <property type="match status" value="1"/>
</dbReference>
<keyword evidence="7" id="KW-1185">Reference proteome</keyword>
<evidence type="ECO:0000313" key="7">
    <source>
        <dbReference type="Proteomes" id="UP000094472"/>
    </source>
</evidence>
<dbReference type="GO" id="GO:0003700">
    <property type="term" value="F:DNA-binding transcription factor activity"/>
    <property type="evidence" value="ECO:0007669"/>
    <property type="project" value="InterPro"/>
</dbReference>
<dbReference type="PROSITE" id="PS50931">
    <property type="entry name" value="HTH_LYSR"/>
    <property type="match status" value="1"/>
</dbReference>
<dbReference type="CDD" id="cd08471">
    <property type="entry name" value="PBP2_CrgA_like_2"/>
    <property type="match status" value="1"/>
</dbReference>
<dbReference type="Gene3D" id="1.10.10.10">
    <property type="entry name" value="Winged helix-like DNA-binding domain superfamily/Winged helix DNA-binding domain"/>
    <property type="match status" value="1"/>
</dbReference>
<keyword evidence="3" id="KW-0238">DNA-binding</keyword>
<comment type="similarity">
    <text evidence="1">Belongs to the LysR transcriptional regulatory family.</text>
</comment>
<protein>
    <submittedName>
        <fullName evidence="6">LysR family transcriptional regulator</fullName>
    </submittedName>
</protein>
<keyword evidence="4" id="KW-0804">Transcription</keyword>
<evidence type="ECO:0000256" key="4">
    <source>
        <dbReference type="ARBA" id="ARBA00023163"/>
    </source>
</evidence>
<dbReference type="SUPFAM" id="SSF53850">
    <property type="entry name" value="Periplasmic binding protein-like II"/>
    <property type="match status" value="1"/>
</dbReference>
<evidence type="ECO:0000313" key="6">
    <source>
        <dbReference type="EMBL" id="ODR99769.1"/>
    </source>
</evidence>
<dbReference type="InterPro" id="IPR036390">
    <property type="entry name" value="WH_DNA-bd_sf"/>
</dbReference>
<dbReference type="Pfam" id="PF00126">
    <property type="entry name" value="HTH_1"/>
    <property type="match status" value="1"/>
</dbReference>
<organism evidence="6 7">
    <name type="scientific">Methyloceanibacter superfactus</name>
    <dbReference type="NCBI Taxonomy" id="1774969"/>
    <lineage>
        <taxon>Bacteria</taxon>
        <taxon>Pseudomonadati</taxon>
        <taxon>Pseudomonadota</taxon>
        <taxon>Alphaproteobacteria</taxon>
        <taxon>Hyphomicrobiales</taxon>
        <taxon>Hyphomicrobiaceae</taxon>
        <taxon>Methyloceanibacter</taxon>
    </lineage>
</organism>
<accession>A0A1E3W201</accession>
<dbReference type="Proteomes" id="UP000094472">
    <property type="component" value="Unassembled WGS sequence"/>
</dbReference>
<dbReference type="GO" id="GO:0006351">
    <property type="term" value="P:DNA-templated transcription"/>
    <property type="evidence" value="ECO:0007669"/>
    <property type="project" value="TreeGrafter"/>
</dbReference>
<dbReference type="OrthoDB" id="9786526at2"/>
<keyword evidence="2" id="KW-0805">Transcription regulation</keyword>
<name>A0A1E3W201_9HYPH</name>
<comment type="caution">
    <text evidence="6">The sequence shown here is derived from an EMBL/GenBank/DDBJ whole genome shotgun (WGS) entry which is preliminary data.</text>
</comment>
<evidence type="ECO:0000256" key="3">
    <source>
        <dbReference type="ARBA" id="ARBA00023125"/>
    </source>
</evidence>
<dbReference type="InterPro" id="IPR000847">
    <property type="entry name" value="LysR_HTH_N"/>
</dbReference>
<dbReference type="Pfam" id="PF03466">
    <property type="entry name" value="LysR_substrate"/>
    <property type="match status" value="1"/>
</dbReference>
<evidence type="ECO:0000256" key="2">
    <source>
        <dbReference type="ARBA" id="ARBA00023015"/>
    </source>
</evidence>
<reference evidence="6 7" key="1">
    <citation type="journal article" date="2016" name="Environ. Microbiol.">
        <title>New Methyloceanibacter diversity from North Sea sediments includes methanotroph containing solely the soluble methane monooxygenase.</title>
        <authorList>
            <person name="Vekeman B."/>
            <person name="Kerckhof F.M."/>
            <person name="Cremers G."/>
            <person name="de Vos P."/>
            <person name="Vandamme P."/>
            <person name="Boon N."/>
            <person name="Op den Camp H.J."/>
            <person name="Heylen K."/>
        </authorList>
    </citation>
    <scope>NUCLEOTIDE SEQUENCE [LARGE SCALE GENOMIC DNA]</scope>
    <source>
        <strain evidence="6 7">R-67175</strain>
    </source>
</reference>
<gene>
    <name evidence="6" type="ORF">AUC69_09210</name>
</gene>
<dbReference type="InterPro" id="IPR005119">
    <property type="entry name" value="LysR_subst-bd"/>
</dbReference>
<evidence type="ECO:0000259" key="5">
    <source>
        <dbReference type="PROSITE" id="PS50931"/>
    </source>
</evidence>
<dbReference type="FunFam" id="1.10.10.10:FF:000001">
    <property type="entry name" value="LysR family transcriptional regulator"/>
    <property type="match status" value="1"/>
</dbReference>
<feature type="domain" description="HTH lysR-type" evidence="5">
    <location>
        <begin position="1"/>
        <end position="59"/>
    </location>
</feature>
<dbReference type="AlphaFoldDB" id="A0A1E3W201"/>